<reference evidence="2 5" key="1">
    <citation type="submission" date="2021-06" db="EMBL/GenBank/DDBJ databases">
        <title>Collection of gut derived symbiotic bacterial strains cultured from healthy donors.</title>
        <authorList>
            <person name="Lin H."/>
            <person name="Littmann E."/>
            <person name="Pamer E.G."/>
        </authorList>
    </citation>
    <scope>NUCLEOTIDE SEQUENCE</scope>
    <source>
        <strain evidence="3 5">MSK.21.70</strain>
        <strain evidence="2">MSK.21.82</strain>
    </source>
</reference>
<proteinExistence type="predicted"/>
<keyword evidence="1" id="KW-0812">Transmembrane</keyword>
<organism evidence="2 4">
    <name type="scientific">Catenibacterium mitsuokai</name>
    <dbReference type="NCBI Taxonomy" id="100886"/>
    <lineage>
        <taxon>Bacteria</taxon>
        <taxon>Bacillati</taxon>
        <taxon>Bacillota</taxon>
        <taxon>Erysipelotrichia</taxon>
        <taxon>Erysipelotrichales</taxon>
        <taxon>Coprobacillaceae</taxon>
        <taxon>Catenibacterium</taxon>
    </lineage>
</organism>
<dbReference type="EMBL" id="JAHOEF010000017">
    <property type="protein sequence ID" value="MBV3382399.1"/>
    <property type="molecule type" value="Genomic_DNA"/>
</dbReference>
<evidence type="ECO:0000313" key="3">
    <source>
        <dbReference type="EMBL" id="MBV3392415.1"/>
    </source>
</evidence>
<feature type="transmembrane region" description="Helical" evidence="1">
    <location>
        <begin position="12"/>
        <end position="30"/>
    </location>
</feature>
<evidence type="ECO:0000256" key="1">
    <source>
        <dbReference type="SAM" id="Phobius"/>
    </source>
</evidence>
<feature type="transmembrane region" description="Helical" evidence="1">
    <location>
        <begin position="36"/>
        <end position="54"/>
    </location>
</feature>
<comment type="caution">
    <text evidence="2">The sequence shown here is derived from an EMBL/GenBank/DDBJ whole genome shotgun (WGS) entry which is preliminary data.</text>
</comment>
<evidence type="ECO:0000313" key="5">
    <source>
        <dbReference type="Proteomes" id="UP001197492"/>
    </source>
</evidence>
<sequence>MNGLKEHKYMDFLTTIGYIVFALCCVIGFFAHLYILFAVGFVLIFVLRLIGYSLDRFKEYKRGY</sequence>
<evidence type="ECO:0000313" key="4">
    <source>
        <dbReference type="Proteomes" id="UP001196408"/>
    </source>
</evidence>
<protein>
    <submittedName>
        <fullName evidence="2">Uncharacterized protein</fullName>
    </submittedName>
</protein>
<evidence type="ECO:0000313" key="2">
    <source>
        <dbReference type="EMBL" id="MBV3382399.1"/>
    </source>
</evidence>
<name>A0AAW4MSR5_9FIRM</name>
<dbReference type="Proteomes" id="UP001197492">
    <property type="component" value="Unassembled WGS sequence"/>
</dbReference>
<dbReference type="GeneID" id="301323291"/>
<gene>
    <name evidence="2" type="ORF">KSV97_03950</name>
    <name evidence="3" type="ORF">KSW06_03915</name>
</gene>
<keyword evidence="1" id="KW-0472">Membrane</keyword>
<dbReference type="Proteomes" id="UP001196408">
    <property type="component" value="Unassembled WGS sequence"/>
</dbReference>
<dbReference type="RefSeq" id="WP_217747344.1">
    <property type="nucleotide sequence ID" value="NZ_JAHOEB010000017.1"/>
</dbReference>
<keyword evidence="1" id="KW-1133">Transmembrane helix</keyword>
<keyword evidence="5" id="KW-1185">Reference proteome</keyword>
<dbReference type="EMBL" id="JAHOEL010000017">
    <property type="protein sequence ID" value="MBV3392415.1"/>
    <property type="molecule type" value="Genomic_DNA"/>
</dbReference>
<dbReference type="AlphaFoldDB" id="A0AAW4MSR5"/>
<accession>A0AAW4MSR5</accession>